<accession>A0AAN9PT60</accession>
<organism evidence="1 2">
    <name type="scientific">Canavalia gladiata</name>
    <name type="common">Sword bean</name>
    <name type="synonym">Dolichos gladiatus</name>
    <dbReference type="NCBI Taxonomy" id="3824"/>
    <lineage>
        <taxon>Eukaryota</taxon>
        <taxon>Viridiplantae</taxon>
        <taxon>Streptophyta</taxon>
        <taxon>Embryophyta</taxon>
        <taxon>Tracheophyta</taxon>
        <taxon>Spermatophyta</taxon>
        <taxon>Magnoliopsida</taxon>
        <taxon>eudicotyledons</taxon>
        <taxon>Gunneridae</taxon>
        <taxon>Pentapetalae</taxon>
        <taxon>rosids</taxon>
        <taxon>fabids</taxon>
        <taxon>Fabales</taxon>
        <taxon>Fabaceae</taxon>
        <taxon>Papilionoideae</taxon>
        <taxon>50 kb inversion clade</taxon>
        <taxon>NPAAA clade</taxon>
        <taxon>indigoferoid/millettioid clade</taxon>
        <taxon>Phaseoleae</taxon>
        <taxon>Canavalia</taxon>
    </lineage>
</organism>
<keyword evidence="2" id="KW-1185">Reference proteome</keyword>
<dbReference type="Proteomes" id="UP001367508">
    <property type="component" value="Unassembled WGS sequence"/>
</dbReference>
<gene>
    <name evidence="1" type="ORF">VNO77_42186</name>
</gene>
<evidence type="ECO:0000313" key="1">
    <source>
        <dbReference type="EMBL" id="KAK7308568.1"/>
    </source>
</evidence>
<comment type="caution">
    <text evidence="1">The sequence shown here is derived from an EMBL/GenBank/DDBJ whole genome shotgun (WGS) entry which is preliminary data.</text>
</comment>
<dbReference type="AlphaFoldDB" id="A0AAN9PT60"/>
<reference evidence="1 2" key="1">
    <citation type="submission" date="2024-01" db="EMBL/GenBank/DDBJ databases">
        <title>The genomes of 5 underutilized Papilionoideae crops provide insights into root nodulation and disease resistanc.</title>
        <authorList>
            <person name="Jiang F."/>
        </authorList>
    </citation>
    <scope>NUCLEOTIDE SEQUENCE [LARGE SCALE GENOMIC DNA]</scope>
    <source>
        <strain evidence="1">LVBAO_FW01</strain>
        <tissue evidence="1">Leaves</tissue>
    </source>
</reference>
<sequence length="107" mass="11978">MVITGIRHLPSSPFIPSPPLVVIASTRYLSSPFCCYFSVAVTAISPSSIGRHFPFCYSFFPNNVSRHVCLRKKNTQPQALFSPKARLLCSIQIEIRKQRKAKRAGPN</sequence>
<proteinExistence type="predicted"/>
<protein>
    <submittedName>
        <fullName evidence="1">Uncharacterized protein</fullName>
    </submittedName>
</protein>
<evidence type="ECO:0000313" key="2">
    <source>
        <dbReference type="Proteomes" id="UP001367508"/>
    </source>
</evidence>
<name>A0AAN9PT60_CANGL</name>
<dbReference type="EMBL" id="JAYMYQ010000010">
    <property type="protein sequence ID" value="KAK7308568.1"/>
    <property type="molecule type" value="Genomic_DNA"/>
</dbReference>